<evidence type="ECO:0000256" key="1">
    <source>
        <dbReference type="ARBA" id="ARBA00004267"/>
    </source>
</evidence>
<comment type="subcellular location">
    <subcellularLocation>
        <location evidence="1 5">Cytoplasm</location>
        <location evidence="1 5">Cytoskeleton</location>
        <location evidence="1 5">Microtubule organizing center</location>
    </subcellularLocation>
</comment>
<dbReference type="AlphaFoldDB" id="B4MG17"/>
<dbReference type="InParanoid" id="B4MG17"/>
<keyword evidence="2 5" id="KW-0963">Cytoplasm</keyword>
<dbReference type="OMA" id="KCKAIGC"/>
<dbReference type="STRING" id="7244.B4MG17"/>
<protein>
    <recommendedName>
        <fullName evidence="5">Gamma-tubulin complex component</fullName>
    </recommendedName>
</protein>
<keyword evidence="8" id="KW-1185">Reference proteome</keyword>
<proteinExistence type="inferred from homology"/>
<dbReference type="InterPro" id="IPR018247">
    <property type="entry name" value="EF_Hand_1_Ca_BS"/>
</dbReference>
<dbReference type="eggNOG" id="KOG4344">
    <property type="taxonomic scope" value="Eukaryota"/>
</dbReference>
<dbReference type="Gene3D" id="1.20.120.1900">
    <property type="entry name" value="Gamma-tubulin complex, C-terminal domain"/>
    <property type="match status" value="1"/>
</dbReference>
<dbReference type="GO" id="GO:0051011">
    <property type="term" value="F:microtubule minus-end binding"/>
    <property type="evidence" value="ECO:0007669"/>
    <property type="project" value="TreeGrafter"/>
</dbReference>
<dbReference type="EMBL" id="CH940669">
    <property type="protein sequence ID" value="EDW58278.1"/>
    <property type="molecule type" value="Genomic_DNA"/>
</dbReference>
<dbReference type="GO" id="GO:0000278">
    <property type="term" value="P:mitotic cell cycle"/>
    <property type="evidence" value="ECO:0007669"/>
    <property type="project" value="TreeGrafter"/>
</dbReference>
<dbReference type="InterPro" id="IPR041470">
    <property type="entry name" value="GCP_N"/>
</dbReference>
<dbReference type="OrthoDB" id="66546at2759"/>
<evidence type="ECO:0000259" key="6">
    <source>
        <dbReference type="Pfam" id="PF17681"/>
    </source>
</evidence>
<evidence type="ECO:0000256" key="5">
    <source>
        <dbReference type="RuleBase" id="RU363050"/>
    </source>
</evidence>
<dbReference type="PANTHER" id="PTHR19302">
    <property type="entry name" value="GAMMA TUBULIN COMPLEX PROTEIN"/>
    <property type="match status" value="1"/>
</dbReference>
<evidence type="ECO:0000313" key="7">
    <source>
        <dbReference type="EMBL" id="EDW58278.1"/>
    </source>
</evidence>
<dbReference type="PANTHER" id="PTHR19302:SF27">
    <property type="entry name" value="GAMMA-TUBULIN COMPLEX COMPONENT 4"/>
    <property type="match status" value="1"/>
</dbReference>
<dbReference type="KEGG" id="dvi:6636563"/>
<dbReference type="GO" id="GO:0000930">
    <property type="term" value="C:gamma-tubulin complex"/>
    <property type="evidence" value="ECO:0007669"/>
    <property type="project" value="TreeGrafter"/>
</dbReference>
<reference evidence="7 8" key="1">
    <citation type="journal article" date="2007" name="Nature">
        <title>Evolution of genes and genomes on the Drosophila phylogeny.</title>
        <authorList>
            <consortium name="Drosophila 12 Genomes Consortium"/>
            <person name="Clark A.G."/>
            <person name="Eisen M.B."/>
            <person name="Smith D.R."/>
            <person name="Bergman C.M."/>
            <person name="Oliver B."/>
            <person name="Markow T.A."/>
            <person name="Kaufman T.C."/>
            <person name="Kellis M."/>
            <person name="Gelbart W."/>
            <person name="Iyer V.N."/>
            <person name="Pollard D.A."/>
            <person name="Sackton T.B."/>
            <person name="Larracuente A.M."/>
            <person name="Singh N.D."/>
            <person name="Abad J.P."/>
            <person name="Abt D.N."/>
            <person name="Adryan B."/>
            <person name="Aguade M."/>
            <person name="Akashi H."/>
            <person name="Anderson W.W."/>
            <person name="Aquadro C.F."/>
            <person name="Ardell D.H."/>
            <person name="Arguello R."/>
            <person name="Artieri C.G."/>
            <person name="Barbash D.A."/>
            <person name="Barker D."/>
            <person name="Barsanti P."/>
            <person name="Batterham P."/>
            <person name="Batzoglou S."/>
            <person name="Begun D."/>
            <person name="Bhutkar A."/>
            <person name="Blanco E."/>
            <person name="Bosak S.A."/>
            <person name="Bradley R.K."/>
            <person name="Brand A.D."/>
            <person name="Brent M.R."/>
            <person name="Brooks A.N."/>
            <person name="Brown R.H."/>
            <person name="Butlin R.K."/>
            <person name="Caggese C."/>
            <person name="Calvi B.R."/>
            <person name="Bernardo de Carvalho A."/>
            <person name="Caspi A."/>
            <person name="Castrezana S."/>
            <person name="Celniker S.E."/>
            <person name="Chang J.L."/>
            <person name="Chapple C."/>
            <person name="Chatterji S."/>
            <person name="Chinwalla A."/>
            <person name="Civetta A."/>
            <person name="Clifton S.W."/>
            <person name="Comeron J.M."/>
            <person name="Costello J.C."/>
            <person name="Coyne J.A."/>
            <person name="Daub J."/>
            <person name="David R.G."/>
            <person name="Delcher A.L."/>
            <person name="Delehaunty K."/>
            <person name="Do C.B."/>
            <person name="Ebling H."/>
            <person name="Edwards K."/>
            <person name="Eickbush T."/>
            <person name="Evans J.D."/>
            <person name="Filipski A."/>
            <person name="Findeiss S."/>
            <person name="Freyhult E."/>
            <person name="Fulton L."/>
            <person name="Fulton R."/>
            <person name="Garcia A.C."/>
            <person name="Gardiner A."/>
            <person name="Garfield D.A."/>
            <person name="Garvin B.E."/>
            <person name="Gibson G."/>
            <person name="Gilbert D."/>
            <person name="Gnerre S."/>
            <person name="Godfrey J."/>
            <person name="Good R."/>
            <person name="Gotea V."/>
            <person name="Gravely B."/>
            <person name="Greenberg A.J."/>
            <person name="Griffiths-Jones S."/>
            <person name="Gross S."/>
            <person name="Guigo R."/>
            <person name="Gustafson E.A."/>
            <person name="Haerty W."/>
            <person name="Hahn M.W."/>
            <person name="Halligan D.L."/>
            <person name="Halpern A.L."/>
            <person name="Halter G.M."/>
            <person name="Han M.V."/>
            <person name="Heger A."/>
            <person name="Hillier L."/>
            <person name="Hinrichs A.S."/>
            <person name="Holmes I."/>
            <person name="Hoskins R.A."/>
            <person name="Hubisz M.J."/>
            <person name="Hultmark D."/>
            <person name="Huntley M.A."/>
            <person name="Jaffe D.B."/>
            <person name="Jagadeeshan S."/>
            <person name="Jeck W.R."/>
            <person name="Johnson J."/>
            <person name="Jones C.D."/>
            <person name="Jordan W.C."/>
            <person name="Karpen G.H."/>
            <person name="Kataoka E."/>
            <person name="Keightley P.D."/>
            <person name="Kheradpour P."/>
            <person name="Kirkness E.F."/>
            <person name="Koerich L.B."/>
            <person name="Kristiansen K."/>
            <person name="Kudrna D."/>
            <person name="Kulathinal R.J."/>
            <person name="Kumar S."/>
            <person name="Kwok R."/>
            <person name="Lander E."/>
            <person name="Langley C.H."/>
            <person name="Lapoint R."/>
            <person name="Lazzaro B.P."/>
            <person name="Lee S.J."/>
            <person name="Levesque L."/>
            <person name="Li R."/>
            <person name="Lin C.F."/>
            <person name="Lin M.F."/>
            <person name="Lindblad-Toh K."/>
            <person name="Llopart A."/>
            <person name="Long M."/>
            <person name="Low L."/>
            <person name="Lozovsky E."/>
            <person name="Lu J."/>
            <person name="Luo M."/>
            <person name="Machado C.A."/>
            <person name="Makalowski W."/>
            <person name="Marzo M."/>
            <person name="Matsuda M."/>
            <person name="Matzkin L."/>
            <person name="McAllister B."/>
            <person name="McBride C.S."/>
            <person name="McKernan B."/>
            <person name="McKernan K."/>
            <person name="Mendez-Lago M."/>
            <person name="Minx P."/>
            <person name="Mollenhauer M.U."/>
            <person name="Montooth K."/>
            <person name="Mount S.M."/>
            <person name="Mu X."/>
            <person name="Myers E."/>
            <person name="Negre B."/>
            <person name="Newfeld S."/>
            <person name="Nielsen R."/>
            <person name="Noor M.A."/>
            <person name="O'Grady P."/>
            <person name="Pachter L."/>
            <person name="Papaceit M."/>
            <person name="Parisi M.J."/>
            <person name="Parisi M."/>
            <person name="Parts L."/>
            <person name="Pedersen J.S."/>
            <person name="Pesole G."/>
            <person name="Phillippy A.M."/>
            <person name="Ponting C.P."/>
            <person name="Pop M."/>
            <person name="Porcelli D."/>
            <person name="Powell J.R."/>
            <person name="Prohaska S."/>
            <person name="Pruitt K."/>
            <person name="Puig M."/>
            <person name="Quesneville H."/>
            <person name="Ram K.R."/>
            <person name="Rand D."/>
            <person name="Rasmussen M.D."/>
            <person name="Reed L.K."/>
            <person name="Reenan R."/>
            <person name="Reily A."/>
            <person name="Remington K.A."/>
            <person name="Rieger T.T."/>
            <person name="Ritchie M.G."/>
            <person name="Robin C."/>
            <person name="Rogers Y.H."/>
            <person name="Rohde C."/>
            <person name="Rozas J."/>
            <person name="Rubenfield M.J."/>
            <person name="Ruiz A."/>
            <person name="Russo S."/>
            <person name="Salzberg S.L."/>
            <person name="Sanchez-Gracia A."/>
            <person name="Saranga D.J."/>
            <person name="Sato H."/>
            <person name="Schaeffer S.W."/>
            <person name="Schatz M.C."/>
            <person name="Schlenke T."/>
            <person name="Schwartz R."/>
            <person name="Segarra C."/>
            <person name="Singh R.S."/>
            <person name="Sirot L."/>
            <person name="Sirota M."/>
            <person name="Sisneros N.B."/>
            <person name="Smith C.D."/>
            <person name="Smith T.F."/>
            <person name="Spieth J."/>
            <person name="Stage D.E."/>
            <person name="Stark A."/>
            <person name="Stephan W."/>
            <person name="Strausberg R.L."/>
            <person name="Strempel S."/>
            <person name="Sturgill D."/>
            <person name="Sutton G."/>
            <person name="Sutton G.G."/>
            <person name="Tao W."/>
            <person name="Teichmann S."/>
            <person name="Tobari Y.N."/>
            <person name="Tomimura Y."/>
            <person name="Tsolas J.M."/>
            <person name="Valente V.L."/>
            <person name="Venter E."/>
            <person name="Venter J.C."/>
            <person name="Vicario S."/>
            <person name="Vieira F.G."/>
            <person name="Vilella A.J."/>
            <person name="Villasante A."/>
            <person name="Walenz B."/>
            <person name="Wang J."/>
            <person name="Wasserman M."/>
            <person name="Watts T."/>
            <person name="Wilson D."/>
            <person name="Wilson R.K."/>
            <person name="Wing R.A."/>
            <person name="Wolfner M.F."/>
            <person name="Wong A."/>
            <person name="Wong G.K."/>
            <person name="Wu C.I."/>
            <person name="Wu G."/>
            <person name="Yamamoto D."/>
            <person name="Yang H.P."/>
            <person name="Yang S.P."/>
            <person name="Yorke J.A."/>
            <person name="Yoshida K."/>
            <person name="Zdobnov E."/>
            <person name="Zhang P."/>
            <person name="Zhang Y."/>
            <person name="Zimin A.V."/>
            <person name="Baldwin J."/>
            <person name="Abdouelleil A."/>
            <person name="Abdulkadir J."/>
            <person name="Abebe A."/>
            <person name="Abera B."/>
            <person name="Abreu J."/>
            <person name="Acer S.C."/>
            <person name="Aftuck L."/>
            <person name="Alexander A."/>
            <person name="An P."/>
            <person name="Anderson E."/>
            <person name="Anderson S."/>
            <person name="Arachi H."/>
            <person name="Azer M."/>
            <person name="Bachantsang P."/>
            <person name="Barry A."/>
            <person name="Bayul T."/>
            <person name="Berlin A."/>
            <person name="Bessette D."/>
            <person name="Bloom T."/>
            <person name="Blye J."/>
            <person name="Boguslavskiy L."/>
            <person name="Bonnet C."/>
            <person name="Boukhgalter B."/>
            <person name="Bourzgui I."/>
            <person name="Brown A."/>
            <person name="Cahill P."/>
            <person name="Channer S."/>
            <person name="Cheshatsang Y."/>
            <person name="Chuda L."/>
            <person name="Citroen M."/>
            <person name="Collymore A."/>
            <person name="Cooke P."/>
            <person name="Costello M."/>
            <person name="D'Aco K."/>
            <person name="Daza R."/>
            <person name="De Haan G."/>
            <person name="DeGray S."/>
            <person name="DeMaso C."/>
            <person name="Dhargay N."/>
            <person name="Dooley K."/>
            <person name="Dooley E."/>
            <person name="Doricent M."/>
            <person name="Dorje P."/>
            <person name="Dorjee K."/>
            <person name="Dupes A."/>
            <person name="Elong R."/>
            <person name="Falk J."/>
            <person name="Farina A."/>
            <person name="Faro S."/>
            <person name="Ferguson D."/>
            <person name="Fisher S."/>
            <person name="Foley C.D."/>
            <person name="Franke A."/>
            <person name="Friedrich D."/>
            <person name="Gadbois L."/>
            <person name="Gearin G."/>
            <person name="Gearin C.R."/>
            <person name="Giannoukos G."/>
            <person name="Goode T."/>
            <person name="Graham J."/>
            <person name="Grandbois E."/>
            <person name="Grewal S."/>
            <person name="Gyaltsen K."/>
            <person name="Hafez N."/>
            <person name="Hagos B."/>
            <person name="Hall J."/>
            <person name="Henson C."/>
            <person name="Hollinger A."/>
            <person name="Honan T."/>
            <person name="Huard M.D."/>
            <person name="Hughes L."/>
            <person name="Hurhula B."/>
            <person name="Husby M.E."/>
            <person name="Kamat A."/>
            <person name="Kanga B."/>
            <person name="Kashin S."/>
            <person name="Khazanovich D."/>
            <person name="Kisner P."/>
            <person name="Lance K."/>
            <person name="Lara M."/>
            <person name="Lee W."/>
            <person name="Lennon N."/>
            <person name="Letendre F."/>
            <person name="LeVine R."/>
            <person name="Lipovsky A."/>
            <person name="Liu X."/>
            <person name="Liu J."/>
            <person name="Liu S."/>
            <person name="Lokyitsang T."/>
            <person name="Lokyitsang Y."/>
            <person name="Lubonja R."/>
            <person name="Lui A."/>
            <person name="MacDonald P."/>
            <person name="Magnisalis V."/>
            <person name="Maru K."/>
            <person name="Matthews C."/>
            <person name="McCusker W."/>
            <person name="McDonough S."/>
            <person name="Mehta T."/>
            <person name="Meldrim J."/>
            <person name="Meneus L."/>
            <person name="Mihai O."/>
            <person name="Mihalev A."/>
            <person name="Mihova T."/>
            <person name="Mittelman R."/>
            <person name="Mlenga V."/>
            <person name="Montmayeur A."/>
            <person name="Mulrain L."/>
            <person name="Navidi A."/>
            <person name="Naylor J."/>
            <person name="Negash T."/>
            <person name="Nguyen T."/>
            <person name="Nguyen N."/>
            <person name="Nicol R."/>
            <person name="Norbu C."/>
            <person name="Norbu N."/>
            <person name="Novod N."/>
            <person name="O'Neill B."/>
            <person name="Osman S."/>
            <person name="Markiewicz E."/>
            <person name="Oyono O.L."/>
            <person name="Patti C."/>
            <person name="Phunkhang P."/>
            <person name="Pierre F."/>
            <person name="Priest M."/>
            <person name="Raghuraman S."/>
            <person name="Rege F."/>
            <person name="Reyes R."/>
            <person name="Rise C."/>
            <person name="Rogov P."/>
            <person name="Ross K."/>
            <person name="Ryan E."/>
            <person name="Settipalli S."/>
            <person name="Shea T."/>
            <person name="Sherpa N."/>
            <person name="Shi L."/>
            <person name="Shih D."/>
            <person name="Sparrow T."/>
            <person name="Spaulding J."/>
            <person name="Stalker J."/>
            <person name="Stange-Thomann N."/>
            <person name="Stavropoulos S."/>
            <person name="Stone C."/>
            <person name="Strader C."/>
            <person name="Tesfaye S."/>
            <person name="Thomson T."/>
            <person name="Thoulutsang Y."/>
            <person name="Thoulutsang D."/>
            <person name="Topham K."/>
            <person name="Topping I."/>
            <person name="Tsamla T."/>
            <person name="Vassiliev H."/>
            <person name="Vo A."/>
            <person name="Wangchuk T."/>
            <person name="Wangdi T."/>
            <person name="Weiand M."/>
            <person name="Wilkinson J."/>
            <person name="Wilson A."/>
            <person name="Yadav S."/>
            <person name="Young G."/>
            <person name="Yu Q."/>
            <person name="Zembek L."/>
            <person name="Zhong D."/>
            <person name="Zimmer A."/>
            <person name="Zwirko Z."/>
            <person name="Jaffe D.B."/>
            <person name="Alvarez P."/>
            <person name="Brockman W."/>
            <person name="Butler J."/>
            <person name="Chin C."/>
            <person name="Gnerre S."/>
            <person name="Grabherr M."/>
            <person name="Kleber M."/>
            <person name="Mauceli E."/>
            <person name="MacCallum I."/>
        </authorList>
    </citation>
    <scope>NUCLEOTIDE SEQUENCE [LARGE SCALE GENOMIC DNA]</scope>
    <source>
        <strain evidence="8">Tucson 15010-1051.87</strain>
    </source>
</reference>
<dbReference type="PhylomeDB" id="B4MG17"/>
<dbReference type="HOGENOM" id="CLU_014964_0_0_1"/>
<keyword evidence="3 5" id="KW-0493">Microtubule</keyword>
<gene>
    <name evidence="7" type="primary">Dvir\GJ15465</name>
    <name evidence="7" type="ORF">Dvir_GJ15465</name>
</gene>
<dbReference type="InterPro" id="IPR042241">
    <property type="entry name" value="GCP_C_sf"/>
</dbReference>
<accession>B4MG17</accession>
<name>B4MG17_DROVI</name>
<evidence type="ECO:0000313" key="8">
    <source>
        <dbReference type="Proteomes" id="UP000008792"/>
    </source>
</evidence>
<keyword evidence="4 5" id="KW-0206">Cytoskeleton</keyword>
<sequence length="911" mass="105000">MQEECKLIVAQLMPQLMKLLLETDEEDDTYAYCLEYAVARVESYAKPLNSAERVWNNLADFVDRYLCEQLPMLADTIKTLANVIIDDKSITEDLKVALLDFLLSVNFKAFRSARIHYEHCMTRRKEILETLAASQASPDTPREFNLATFRHTLDSKLSSCRDAAPKQEQAEASTSRTLSAQTLQTRRMNELVPTKNYTSMVTRANAAYAQQPEEPRPGPVDCNTLARCSEVGAKCRFAVAYGSYLRRRFNNATENLQLYGEEGFVMREILGMFFLPGDCHNFKVVNHLLQLRPNIISDPASEQLVLEKFVKPMQYMQMLHLYINSCETPYTNGERLLILKSLTGALRRLVKPVVESLTQFEHSLDTDEGNQLSLRDFRRATKRSFMRLELLWSLAAATYISYPEEFGQEPHSRSQHIFCSLVELSAQTSTAEEQERRAYSAALLLHVLHVLCRFLDNWWQLGEFNDWHEEFPVQRLERNGRTEYVMRTFDNGQPYKKICPVYQLIERHIVAAGAALAALYDSKRLPDFVSAHDTLLGQSLHHALVKSVHGQLQYYQKLSTSRCSSGDEVPDIFWQLNSTEDEQLRCLYYVYYQETHLDETQPGCCSIDELLSSCQSCVVYAPLDELICQTLERHLEQRATLLNSYLGHLIRDQLQLVQLLQQLRAVYLLLHFDQFAHQYELAVGNLERGLSAEAAEQLQSILDMQNIRPNYPFHVHVPGAKVEQLTLHYSYDIALTSIITEPQLRCYNTAFRLRLQLHVAMHRLQQLPQLPDDQKVSESLLQLQQSVLDALHRHFQLQQLQRAAELCDERLQRRERLSFMQATHQAFVQTMSASLQLSEASSGEEICELLAMARIVVCLWQRVAYTLAHNMTRGDLGKFELYYQRRNLGYLGSVNKSSEAIRYLTLLPHFN</sequence>
<dbReference type="InterPro" id="IPR007259">
    <property type="entry name" value="GCP"/>
</dbReference>
<dbReference type="GO" id="GO:0007020">
    <property type="term" value="P:microtubule nucleation"/>
    <property type="evidence" value="ECO:0007669"/>
    <property type="project" value="InterPro"/>
</dbReference>
<dbReference type="FunCoup" id="B4MG17">
    <property type="interactions" value="3"/>
</dbReference>
<dbReference type="GO" id="GO:0031122">
    <property type="term" value="P:cytoplasmic microtubule organization"/>
    <property type="evidence" value="ECO:0007669"/>
    <property type="project" value="TreeGrafter"/>
</dbReference>
<dbReference type="GO" id="GO:0000922">
    <property type="term" value="C:spindle pole"/>
    <property type="evidence" value="ECO:0007669"/>
    <property type="project" value="InterPro"/>
</dbReference>
<dbReference type="GO" id="GO:0005874">
    <property type="term" value="C:microtubule"/>
    <property type="evidence" value="ECO:0007669"/>
    <property type="project" value="UniProtKB-KW"/>
</dbReference>
<evidence type="ECO:0000256" key="3">
    <source>
        <dbReference type="ARBA" id="ARBA00022701"/>
    </source>
</evidence>
<feature type="domain" description="Gamma tubulin complex component protein N-terminal" evidence="6">
    <location>
        <begin position="293"/>
        <end position="481"/>
    </location>
</feature>
<dbReference type="GO" id="GO:0043015">
    <property type="term" value="F:gamma-tubulin binding"/>
    <property type="evidence" value="ECO:0007669"/>
    <property type="project" value="InterPro"/>
</dbReference>
<dbReference type="GO" id="GO:0051225">
    <property type="term" value="P:spindle assembly"/>
    <property type="evidence" value="ECO:0007669"/>
    <property type="project" value="TreeGrafter"/>
</dbReference>
<evidence type="ECO:0000256" key="2">
    <source>
        <dbReference type="ARBA" id="ARBA00022490"/>
    </source>
</evidence>
<evidence type="ECO:0000256" key="4">
    <source>
        <dbReference type="ARBA" id="ARBA00023212"/>
    </source>
</evidence>
<organism evidence="7 8">
    <name type="scientific">Drosophila virilis</name>
    <name type="common">Fruit fly</name>
    <dbReference type="NCBI Taxonomy" id="7244"/>
    <lineage>
        <taxon>Eukaryota</taxon>
        <taxon>Metazoa</taxon>
        <taxon>Ecdysozoa</taxon>
        <taxon>Arthropoda</taxon>
        <taxon>Hexapoda</taxon>
        <taxon>Insecta</taxon>
        <taxon>Pterygota</taxon>
        <taxon>Neoptera</taxon>
        <taxon>Endopterygota</taxon>
        <taxon>Diptera</taxon>
        <taxon>Brachycera</taxon>
        <taxon>Muscomorpha</taxon>
        <taxon>Ephydroidea</taxon>
        <taxon>Drosophilidae</taxon>
        <taxon>Drosophila</taxon>
    </lineage>
</organism>
<dbReference type="Pfam" id="PF17681">
    <property type="entry name" value="GCP_N_terminal"/>
    <property type="match status" value="1"/>
</dbReference>
<comment type="similarity">
    <text evidence="5">Belongs to the TUBGCP family.</text>
</comment>
<dbReference type="PROSITE" id="PS00018">
    <property type="entry name" value="EF_HAND_1"/>
    <property type="match status" value="1"/>
</dbReference>
<dbReference type="GO" id="GO:0051321">
    <property type="term" value="P:meiotic cell cycle"/>
    <property type="evidence" value="ECO:0007669"/>
    <property type="project" value="TreeGrafter"/>
</dbReference>
<dbReference type="Proteomes" id="UP000008792">
    <property type="component" value="Unassembled WGS sequence"/>
</dbReference>